<name>I4HEM3_MICAE</name>
<gene>
    <name evidence="1" type="ORF">MICAF_7660001</name>
</gene>
<dbReference type="HOGENOM" id="CLU_2753333_0_0_3"/>
<organism evidence="1 2">
    <name type="scientific">Microcystis aeruginosa PCC 9807</name>
    <dbReference type="NCBI Taxonomy" id="1160283"/>
    <lineage>
        <taxon>Bacteria</taxon>
        <taxon>Bacillati</taxon>
        <taxon>Cyanobacteriota</taxon>
        <taxon>Cyanophyceae</taxon>
        <taxon>Oscillatoriophycideae</taxon>
        <taxon>Chroococcales</taxon>
        <taxon>Microcystaceae</taxon>
        <taxon>Microcystis</taxon>
    </lineage>
</organism>
<evidence type="ECO:0000313" key="2">
    <source>
        <dbReference type="Proteomes" id="UP000003613"/>
    </source>
</evidence>
<evidence type="ECO:0000313" key="1">
    <source>
        <dbReference type="EMBL" id="CCI20497.1"/>
    </source>
</evidence>
<protein>
    <submittedName>
        <fullName evidence="1">Uncharacterized protein</fullName>
    </submittedName>
</protein>
<sequence length="78" mass="9091">MCYSMSNSMTGLTQKGTKVGVIHELPLRKNKVFSHILRKSYMILNKFLVLTVEKFTVTMSARYLDLDNLQVFRLCLFK</sequence>
<proteinExistence type="predicted"/>
<reference evidence="1 2" key="1">
    <citation type="submission" date="2012-04" db="EMBL/GenBank/DDBJ databases">
        <authorList>
            <person name="Genoscope - CEA"/>
        </authorList>
    </citation>
    <scope>NUCLEOTIDE SEQUENCE [LARGE SCALE GENOMIC DNA]</scope>
    <source>
        <strain evidence="1 2">9807</strain>
    </source>
</reference>
<dbReference type="AlphaFoldDB" id="I4HEM3"/>
<accession>I4HEM3</accession>
<comment type="caution">
    <text evidence="1">The sequence shown here is derived from an EMBL/GenBank/DDBJ whole genome shotgun (WGS) entry which is preliminary data.</text>
</comment>
<dbReference type="Proteomes" id="UP000003613">
    <property type="component" value="Unassembled WGS sequence"/>
</dbReference>
<dbReference type="EMBL" id="CAIM01000741">
    <property type="protein sequence ID" value="CCI20497.1"/>
    <property type="molecule type" value="Genomic_DNA"/>
</dbReference>